<evidence type="ECO:0000256" key="1">
    <source>
        <dbReference type="ARBA" id="ARBA00004180"/>
    </source>
</evidence>
<comment type="similarity">
    <text evidence="4">Belongs to the spire family.</text>
</comment>
<evidence type="ECO:0000259" key="14">
    <source>
        <dbReference type="PROSITE" id="PS51377"/>
    </source>
</evidence>
<evidence type="ECO:0000256" key="10">
    <source>
        <dbReference type="ARBA" id="ARBA00023136"/>
    </source>
</evidence>
<keyword evidence="5" id="KW-0813">Transport</keyword>
<evidence type="ECO:0000256" key="9">
    <source>
        <dbReference type="ARBA" id="ARBA00022927"/>
    </source>
</evidence>
<dbReference type="PANTHER" id="PTHR21345">
    <property type="entry name" value="SPIRE"/>
    <property type="match status" value="1"/>
</dbReference>
<comment type="subcellular location">
    <subcellularLocation>
        <location evidence="3">Cell membrane</location>
        <topology evidence="3">Peripheral membrane protein</topology>
        <orientation evidence="3">Cytoplasmic side</orientation>
    </subcellularLocation>
    <subcellularLocation>
        <location evidence="2">Cytoplasm</location>
        <location evidence="2">Cytoskeleton</location>
    </subcellularLocation>
    <subcellularLocation>
        <location evidence="1">Cytoplasmic vesicle membrane</location>
        <topology evidence="1">Peripheral membrane protein</topology>
        <orientation evidence="1">Cytoplasmic side</orientation>
    </subcellularLocation>
</comment>
<keyword evidence="8" id="KW-0677">Repeat</keyword>
<evidence type="ECO:0000313" key="16">
    <source>
        <dbReference type="Proteomes" id="UP001176940"/>
    </source>
</evidence>
<keyword evidence="13" id="KW-0968">Cytoplasmic vesicle</keyword>
<dbReference type="Gene3D" id="1.10.510.10">
    <property type="entry name" value="Transferase(Phosphotransferase) domain 1"/>
    <property type="match status" value="1"/>
</dbReference>
<evidence type="ECO:0000256" key="12">
    <source>
        <dbReference type="ARBA" id="ARBA00023212"/>
    </source>
</evidence>
<keyword evidence="12" id="KW-0206">Cytoskeleton</keyword>
<name>A0ABN9L1T1_9NEOB</name>
<evidence type="ECO:0000256" key="13">
    <source>
        <dbReference type="ARBA" id="ARBA00023329"/>
    </source>
</evidence>
<dbReference type="Proteomes" id="UP001176940">
    <property type="component" value="Unassembled WGS sequence"/>
</dbReference>
<comment type="caution">
    <text evidence="15">The sequence shown here is derived from an EMBL/GenBank/DDBJ whole genome shotgun (WGS) entry which is preliminary data.</text>
</comment>
<evidence type="ECO:0000313" key="15">
    <source>
        <dbReference type="EMBL" id="CAJ0931002.1"/>
    </source>
</evidence>
<dbReference type="EMBL" id="CAUEEQ010007390">
    <property type="protein sequence ID" value="CAJ0931002.1"/>
    <property type="molecule type" value="Genomic_DNA"/>
</dbReference>
<evidence type="ECO:0000256" key="8">
    <source>
        <dbReference type="ARBA" id="ARBA00022737"/>
    </source>
</evidence>
<reference evidence="15" key="1">
    <citation type="submission" date="2023-07" db="EMBL/GenBank/DDBJ databases">
        <authorList>
            <person name="Stuckert A."/>
        </authorList>
    </citation>
    <scope>NUCLEOTIDE SEQUENCE</scope>
</reference>
<dbReference type="PANTHER" id="PTHR21345:SF9">
    <property type="entry name" value="KIND DOMAIN-CONTAINING PROTEIN"/>
    <property type="match status" value="1"/>
</dbReference>
<evidence type="ECO:0000256" key="6">
    <source>
        <dbReference type="ARBA" id="ARBA00022475"/>
    </source>
</evidence>
<dbReference type="Pfam" id="PF16474">
    <property type="entry name" value="KIND"/>
    <property type="match status" value="1"/>
</dbReference>
<dbReference type="InterPro" id="IPR011019">
    <property type="entry name" value="KIND_dom"/>
</dbReference>
<keyword evidence="9" id="KW-0653">Protein transport</keyword>
<feature type="domain" description="KIND" evidence="14">
    <location>
        <begin position="13"/>
        <end position="177"/>
    </location>
</feature>
<evidence type="ECO:0000256" key="11">
    <source>
        <dbReference type="ARBA" id="ARBA00023203"/>
    </source>
</evidence>
<dbReference type="SMART" id="SM00750">
    <property type="entry name" value="KIND"/>
    <property type="match status" value="1"/>
</dbReference>
<organism evidence="15 16">
    <name type="scientific">Ranitomeya imitator</name>
    <name type="common">mimic poison frog</name>
    <dbReference type="NCBI Taxonomy" id="111125"/>
    <lineage>
        <taxon>Eukaryota</taxon>
        <taxon>Metazoa</taxon>
        <taxon>Chordata</taxon>
        <taxon>Craniata</taxon>
        <taxon>Vertebrata</taxon>
        <taxon>Euteleostomi</taxon>
        <taxon>Amphibia</taxon>
        <taxon>Batrachia</taxon>
        <taxon>Anura</taxon>
        <taxon>Neobatrachia</taxon>
        <taxon>Hyloidea</taxon>
        <taxon>Dendrobatidae</taxon>
        <taxon>Dendrobatinae</taxon>
        <taxon>Ranitomeya</taxon>
    </lineage>
</organism>
<gene>
    <name evidence="15" type="ORF">RIMI_LOCUS4559279</name>
</gene>
<keyword evidence="16" id="KW-1185">Reference proteome</keyword>
<dbReference type="InterPro" id="IPR029901">
    <property type="entry name" value="Spire"/>
</dbReference>
<evidence type="ECO:0000256" key="4">
    <source>
        <dbReference type="ARBA" id="ARBA00010956"/>
    </source>
</evidence>
<keyword evidence="10" id="KW-0472">Membrane</keyword>
<evidence type="ECO:0000256" key="5">
    <source>
        <dbReference type="ARBA" id="ARBA00022448"/>
    </source>
</evidence>
<keyword evidence="11" id="KW-0009">Actin-binding</keyword>
<sequence>MNEPRPTELHGKVRLMDILKESGQPVSEEQAWALCYQCSRKLQQMIQRDGYFPALTGTKHIYIHHDGAVSFVDSTDAKDSKLSEKKVIERLGKAVYMALDWGLDSEMERVLSNSLDNLLLYMLDFNTPNSNSPSVKKQAFTLNNIIKECAERLFVPSEASTHYKDVCRNQYNEYKKIHSLLQTIQIAKQSLKRLESKDELEDEMLVKYDNWGALWSDVMNELSLGVSLRSIDQRSYNALPIVYTLTPYELLMDDIRSRRYTLRPVKECDLNKSSKSEENVILDLIRTHMLKPASERKLKERSQEEPSLHDLLMSEIKSSKTLRSTFDVKRGLIQDEEFKISSNVCSVHREYSLHSCRIGSRWSLLPGADPPDNGIDGRVGWHPECSSESSSDHKLSDLTLSSTDLSFFPMLTSSQMDLRMNSISNCQKQMTYSHKRSNSYEGSFQGSSCRQ</sequence>
<protein>
    <recommendedName>
        <fullName evidence="14">KIND domain-containing protein</fullName>
    </recommendedName>
</protein>
<evidence type="ECO:0000256" key="7">
    <source>
        <dbReference type="ARBA" id="ARBA00022490"/>
    </source>
</evidence>
<dbReference type="PROSITE" id="PS51377">
    <property type="entry name" value="KIND"/>
    <property type="match status" value="1"/>
</dbReference>
<evidence type="ECO:0000256" key="2">
    <source>
        <dbReference type="ARBA" id="ARBA00004245"/>
    </source>
</evidence>
<keyword evidence="6" id="KW-1003">Cell membrane</keyword>
<accession>A0ABN9L1T1</accession>
<evidence type="ECO:0000256" key="3">
    <source>
        <dbReference type="ARBA" id="ARBA00004413"/>
    </source>
</evidence>
<keyword evidence="7" id="KW-0963">Cytoplasm</keyword>
<proteinExistence type="inferred from homology"/>
<feature type="non-terminal residue" evidence="15">
    <location>
        <position position="451"/>
    </location>
</feature>